<dbReference type="PROSITE" id="PS50235">
    <property type="entry name" value="USP_3"/>
    <property type="match status" value="1"/>
</dbReference>
<proteinExistence type="predicted"/>
<keyword evidence="2" id="KW-0507">mRNA processing</keyword>
<organism evidence="12 13">
    <name type="scientific">Yarrowia lipolytica</name>
    <name type="common">Candida lipolytica</name>
    <dbReference type="NCBI Taxonomy" id="4952"/>
    <lineage>
        <taxon>Eukaryota</taxon>
        <taxon>Fungi</taxon>
        <taxon>Dikarya</taxon>
        <taxon>Ascomycota</taxon>
        <taxon>Saccharomycotina</taxon>
        <taxon>Dipodascomycetes</taxon>
        <taxon>Dipodascales</taxon>
        <taxon>Dipodascales incertae sedis</taxon>
        <taxon>Yarrowia</taxon>
    </lineage>
</organism>
<dbReference type="CDD" id="cd02669">
    <property type="entry name" value="Peptidase_C19M"/>
    <property type="match status" value="1"/>
</dbReference>
<dbReference type="Pfam" id="PF02148">
    <property type="entry name" value="zf-UBP"/>
    <property type="match status" value="1"/>
</dbReference>
<dbReference type="SUPFAM" id="SSF54001">
    <property type="entry name" value="Cysteine proteinases"/>
    <property type="match status" value="1"/>
</dbReference>
<evidence type="ECO:0000313" key="13">
    <source>
        <dbReference type="Proteomes" id="UP000182444"/>
    </source>
</evidence>
<gene>
    <name evidence="12" type="ORF">YALI1_E16097g</name>
</gene>
<dbReference type="RefSeq" id="XP_503890.2">
    <property type="nucleotide sequence ID" value="XM_503890.3"/>
</dbReference>
<dbReference type="GeneID" id="2912020"/>
<dbReference type="AlphaFoldDB" id="A0A1D8NI89"/>
<dbReference type="GO" id="GO:0005681">
    <property type="term" value="C:spliceosomal complex"/>
    <property type="evidence" value="ECO:0007669"/>
    <property type="project" value="UniProtKB-KW"/>
</dbReference>
<name>A0A1D8NI89_YARLL</name>
<evidence type="ECO:0000259" key="11">
    <source>
        <dbReference type="PROSITE" id="PS50271"/>
    </source>
</evidence>
<dbReference type="Gene3D" id="3.30.40.10">
    <property type="entry name" value="Zinc/RING finger domain, C3HC4 (zinc finger)"/>
    <property type="match status" value="1"/>
</dbReference>
<dbReference type="EMBL" id="CP017557">
    <property type="protein sequence ID" value="AOW05354.1"/>
    <property type="molecule type" value="Genomic_DNA"/>
</dbReference>
<evidence type="ECO:0008006" key="14">
    <source>
        <dbReference type="Google" id="ProtNLM"/>
    </source>
</evidence>
<feature type="domain" description="USP" evidence="10">
    <location>
        <begin position="129"/>
        <end position="439"/>
    </location>
</feature>
<keyword evidence="3" id="KW-0479">Metal-binding</keyword>
<comment type="subcellular location">
    <subcellularLocation>
        <location evidence="1">Nucleus</location>
    </subcellularLocation>
</comment>
<evidence type="ECO:0000259" key="10">
    <source>
        <dbReference type="PROSITE" id="PS50235"/>
    </source>
</evidence>
<dbReference type="PANTHER" id="PTHR21646:SF16">
    <property type="entry name" value="U4_U6.U5 TRI-SNRNP-ASSOCIATED PROTEIN 2"/>
    <property type="match status" value="1"/>
</dbReference>
<dbReference type="Gene3D" id="3.90.70.10">
    <property type="entry name" value="Cysteine proteinases"/>
    <property type="match status" value="1"/>
</dbReference>
<keyword evidence="5 9" id="KW-0863">Zinc-finger</keyword>
<dbReference type="GO" id="GO:0016579">
    <property type="term" value="P:protein deubiquitination"/>
    <property type="evidence" value="ECO:0007669"/>
    <property type="project" value="InterPro"/>
</dbReference>
<dbReference type="InterPro" id="IPR028889">
    <property type="entry name" value="USP"/>
</dbReference>
<dbReference type="PROSITE" id="PS50271">
    <property type="entry name" value="ZF_UBP"/>
    <property type="match status" value="1"/>
</dbReference>
<evidence type="ECO:0000256" key="6">
    <source>
        <dbReference type="ARBA" id="ARBA00022833"/>
    </source>
</evidence>
<dbReference type="InterPro" id="IPR001607">
    <property type="entry name" value="Znf_UBP"/>
</dbReference>
<reference evidence="12 13" key="1">
    <citation type="journal article" date="2016" name="PLoS ONE">
        <title>Sequence Assembly of Yarrowia lipolytica Strain W29/CLIB89 Shows Transposable Element Diversity.</title>
        <authorList>
            <person name="Magnan C."/>
            <person name="Yu J."/>
            <person name="Chang I."/>
            <person name="Jahn E."/>
            <person name="Kanomata Y."/>
            <person name="Wu J."/>
            <person name="Zeller M."/>
            <person name="Oakes M."/>
            <person name="Baldi P."/>
            <person name="Sandmeyer S."/>
        </authorList>
    </citation>
    <scope>NUCLEOTIDE SEQUENCE [LARGE SCALE GENOMIC DNA]</scope>
    <source>
        <strain evidence="13">CLIB89(W29)</strain>
    </source>
</reference>
<keyword evidence="4" id="KW-0747">Spliceosome</keyword>
<evidence type="ECO:0000256" key="1">
    <source>
        <dbReference type="ARBA" id="ARBA00004123"/>
    </source>
</evidence>
<dbReference type="GO" id="GO:0004843">
    <property type="term" value="F:cysteine-type deubiquitinase activity"/>
    <property type="evidence" value="ECO:0007669"/>
    <property type="project" value="InterPro"/>
</dbReference>
<dbReference type="eggNOG" id="KOG2026">
    <property type="taxonomic scope" value="Eukaryota"/>
</dbReference>
<dbReference type="KEGG" id="yli:2912020"/>
<protein>
    <recommendedName>
        <fullName evidence="14">U4/U6.U5 tri-snRNP-associated protein 2</fullName>
    </recommendedName>
</protein>
<dbReference type="SUPFAM" id="SSF57850">
    <property type="entry name" value="RING/U-box"/>
    <property type="match status" value="1"/>
</dbReference>
<evidence type="ECO:0000256" key="8">
    <source>
        <dbReference type="ARBA" id="ARBA00023242"/>
    </source>
</evidence>
<evidence type="ECO:0000256" key="7">
    <source>
        <dbReference type="ARBA" id="ARBA00023187"/>
    </source>
</evidence>
<dbReference type="InterPro" id="IPR038765">
    <property type="entry name" value="Papain-like_cys_pep_sf"/>
</dbReference>
<evidence type="ECO:0000256" key="9">
    <source>
        <dbReference type="PROSITE-ProRule" id="PRU00502"/>
    </source>
</evidence>
<dbReference type="PANTHER" id="PTHR21646">
    <property type="entry name" value="UBIQUITIN CARBOXYL-TERMINAL HYDROLASE"/>
    <property type="match status" value="1"/>
</dbReference>
<dbReference type="Pfam" id="PF00443">
    <property type="entry name" value="UCH"/>
    <property type="match status" value="1"/>
</dbReference>
<evidence type="ECO:0000256" key="4">
    <source>
        <dbReference type="ARBA" id="ARBA00022728"/>
    </source>
</evidence>
<dbReference type="GO" id="GO:0000245">
    <property type="term" value="P:spliceosomal complex assembly"/>
    <property type="evidence" value="ECO:0007669"/>
    <property type="project" value="InterPro"/>
</dbReference>
<sequence length="440" mass="50093">MEKRTHQESSLYLDTVDRSKLDFDFEKVCSVSLSPTNVYCCLVCGRYFQGRGKSSHAYFHSINDDHHVFLNMETYEVYVLPEGYKEASRDLDDIKSVANPVYEESQINRLDVDKTSYTLTNKVYRPGYIGINNIKHSDYANVVVQLLSHTKPLRNYLLLHPKSESAIVSALSQISRRIWNPRAFKNHVSPHELVNLAEKLSQGKFSANFQADPCQFLVWLLVQTHLGLGGSSKPGSSLIHHIFQGKLNKTTEKLSEREVSGKSVFDVKSSKTTCIPFLLLTLDLPAESVFKDGDNDTTLEHVPLTRLLKKYDGVTCEELAGERNTYQIVSLPKYLILHYKRFSTLPDGTKEYNGTIVNFPLKGLDMAPYTKGLEGKYNLITNITCEGGDKKEKEWSVQMRDGGRKTWVDVRDLVVSDVTELGQDSLYLKEVYIQVWKRVN</sequence>
<dbReference type="Proteomes" id="UP000182444">
    <property type="component" value="Chromosome 1E"/>
</dbReference>
<dbReference type="InterPro" id="IPR013083">
    <property type="entry name" value="Znf_RING/FYVE/PHD"/>
</dbReference>
<dbReference type="SMART" id="SM00290">
    <property type="entry name" value="ZnF_UBP"/>
    <property type="match status" value="1"/>
</dbReference>
<dbReference type="VEuPathDB" id="FungiDB:YALI1_E16097g"/>
<keyword evidence="6" id="KW-0862">Zinc</keyword>
<feature type="domain" description="UBP-type" evidence="11">
    <location>
        <begin position="8"/>
        <end position="105"/>
    </location>
</feature>
<evidence type="ECO:0000256" key="5">
    <source>
        <dbReference type="ARBA" id="ARBA00022771"/>
    </source>
</evidence>
<accession>A0A1D8NI89</accession>
<dbReference type="InterPro" id="IPR001394">
    <property type="entry name" value="Peptidase_C19_UCH"/>
</dbReference>
<dbReference type="InterPro" id="IPR050185">
    <property type="entry name" value="Ub_carboxyl-term_hydrolase"/>
</dbReference>
<evidence type="ECO:0000256" key="3">
    <source>
        <dbReference type="ARBA" id="ARBA00022723"/>
    </source>
</evidence>
<evidence type="ECO:0000313" key="12">
    <source>
        <dbReference type="EMBL" id="AOW05354.1"/>
    </source>
</evidence>
<keyword evidence="8" id="KW-0539">Nucleus</keyword>
<dbReference type="VEuPathDB" id="FungiDB:YALI0_E13167g"/>
<dbReference type="InterPro" id="IPR033809">
    <property type="entry name" value="USP39"/>
</dbReference>
<evidence type="ECO:0000256" key="2">
    <source>
        <dbReference type="ARBA" id="ARBA00022664"/>
    </source>
</evidence>
<dbReference type="GO" id="GO:0008270">
    <property type="term" value="F:zinc ion binding"/>
    <property type="evidence" value="ECO:0007669"/>
    <property type="project" value="UniProtKB-KW"/>
</dbReference>
<keyword evidence="7" id="KW-0508">mRNA splicing</keyword>